<evidence type="ECO:0000313" key="3">
    <source>
        <dbReference type="Proteomes" id="UP001160390"/>
    </source>
</evidence>
<feature type="region of interest" description="Disordered" evidence="1">
    <location>
        <begin position="116"/>
        <end position="162"/>
    </location>
</feature>
<sequence>MDTVRILTPLAFPYLGYDDIAHLLQPDRYHGAGPTTAGATPSSLLRNSTISSVPAGELNQCPPLRYSLHSTLFPLPPNRSSVSLNTLPSSTLTTVSSTQCCSITGVLLTASLTSLSSSSSSSSPSPLSIPSIPLVSPSDRPGNTIRHETPTNAPNLSPSPRLSSTCTPVAPPWLIPITTTLSKPPTLPASALTSSLTLPTLALSPSACSSSLSAKSRTFHTSNHCARRSVGFSAVASMGADGNTHRKPGNAPGSVWLSEAGEYASDEANLAAESPRPWRKTTVWVWVWGAVGSMMSV</sequence>
<gene>
    <name evidence="2" type="ORF">CCHLO57077_00013365</name>
</gene>
<feature type="compositionally biased region" description="Polar residues" evidence="1">
    <location>
        <begin position="150"/>
        <end position="162"/>
    </location>
</feature>
<evidence type="ECO:0000313" key="2">
    <source>
        <dbReference type="EMBL" id="CAI6020694.1"/>
    </source>
</evidence>
<dbReference type="EMBL" id="CABFNP030000459">
    <property type="protein sequence ID" value="CAI6020694.1"/>
    <property type="molecule type" value="Genomic_DNA"/>
</dbReference>
<accession>A0AA35LQX1</accession>
<proteinExistence type="predicted"/>
<organism evidence="2 3">
    <name type="scientific">Clonostachys chloroleuca</name>
    <dbReference type="NCBI Taxonomy" id="1926264"/>
    <lineage>
        <taxon>Eukaryota</taxon>
        <taxon>Fungi</taxon>
        <taxon>Dikarya</taxon>
        <taxon>Ascomycota</taxon>
        <taxon>Pezizomycotina</taxon>
        <taxon>Sordariomycetes</taxon>
        <taxon>Hypocreomycetidae</taxon>
        <taxon>Hypocreales</taxon>
        <taxon>Bionectriaceae</taxon>
        <taxon>Clonostachys</taxon>
    </lineage>
</organism>
<evidence type="ECO:0000256" key="1">
    <source>
        <dbReference type="SAM" id="MobiDB-lite"/>
    </source>
</evidence>
<dbReference type="AlphaFoldDB" id="A0AA35LQX1"/>
<keyword evidence="3" id="KW-1185">Reference proteome</keyword>
<reference evidence="2" key="1">
    <citation type="submission" date="2023-01" db="EMBL/GenBank/DDBJ databases">
        <authorList>
            <person name="Piombo E."/>
        </authorList>
    </citation>
    <scope>NUCLEOTIDE SEQUENCE</scope>
</reference>
<comment type="caution">
    <text evidence="2">The sequence shown here is derived from an EMBL/GenBank/DDBJ whole genome shotgun (WGS) entry which is preliminary data.</text>
</comment>
<name>A0AA35LQX1_9HYPO</name>
<protein>
    <submittedName>
        <fullName evidence="2">Uncharacterized protein</fullName>
    </submittedName>
</protein>
<dbReference type="Proteomes" id="UP001160390">
    <property type="component" value="Unassembled WGS sequence"/>
</dbReference>
<feature type="compositionally biased region" description="Low complexity" evidence="1">
    <location>
        <begin position="116"/>
        <end position="138"/>
    </location>
</feature>